<dbReference type="Proteomes" id="UP000644507">
    <property type="component" value="Unassembled WGS sequence"/>
</dbReference>
<evidence type="ECO:0000313" key="2">
    <source>
        <dbReference type="EMBL" id="GHC42596.1"/>
    </source>
</evidence>
<dbReference type="AlphaFoldDB" id="A0A918WFL7"/>
<dbReference type="InterPro" id="IPR007844">
    <property type="entry name" value="AsmA"/>
</dbReference>
<comment type="caution">
    <text evidence="2">The sequence shown here is derived from an EMBL/GenBank/DDBJ whole genome shotgun (WGS) entry which is preliminary data.</text>
</comment>
<gene>
    <name evidence="2" type="ORF">GCM10007100_04550</name>
</gene>
<reference evidence="2" key="1">
    <citation type="journal article" date="2014" name="Int. J. Syst. Evol. Microbiol.">
        <title>Complete genome sequence of Corynebacterium casei LMG S-19264T (=DSM 44701T), isolated from a smear-ripened cheese.</title>
        <authorList>
            <consortium name="US DOE Joint Genome Institute (JGI-PGF)"/>
            <person name="Walter F."/>
            <person name="Albersmeier A."/>
            <person name="Kalinowski J."/>
            <person name="Ruckert C."/>
        </authorList>
    </citation>
    <scope>NUCLEOTIDE SEQUENCE</scope>
    <source>
        <strain evidence="2">KCTC 12988</strain>
    </source>
</reference>
<accession>A0A918WFL7</accession>
<evidence type="ECO:0000259" key="1">
    <source>
        <dbReference type="Pfam" id="PF05170"/>
    </source>
</evidence>
<name>A0A918WFL7_9BACT</name>
<sequence length="438" mass="48702">MTLSSKGLRIVGLGVGLFFALVLVAQVIVGRTFSASYLEGFLEENLNARAEVEKVKVNLLARRVTLHGLSLSPLEKVPGPTGVEIGQVRLGVKALPLFSRRLETTSFVIVDPIIRMTLDREGDLSLAQLFSKPDDEGGDAAVPTKEKSGVLEAKENRWLAKLGETRLQGGRVEMTFEKEKMLLKVEDLAITINDLQFDPEDLASLNQVQLNLKAGTRLLDAEGNLLVRMDLDGEATGKLFDEVTGDFDADVIADLALGQDSYLNPQIKIVRRIWGYLDQVEKVGIELGSLPDRIDFGRSRRITGSYREDVVRLTEPLSLSVGKWEVGLARQSWIETHSGRHEIGVEFLAGDQISDTLGGWLDALPRNVQNLAQSRFVDEDQVLWRVNSSGYLENPEFDYLSQLPEAKGLIKELENSFEEEVDKLRDKADDFLRGLLDN</sequence>
<keyword evidence="3" id="KW-1185">Reference proteome</keyword>
<feature type="domain" description="AsmA" evidence="1">
    <location>
        <begin position="6"/>
        <end position="197"/>
    </location>
</feature>
<reference evidence="2" key="2">
    <citation type="submission" date="2020-09" db="EMBL/GenBank/DDBJ databases">
        <authorList>
            <person name="Sun Q."/>
            <person name="Kim S."/>
        </authorList>
    </citation>
    <scope>NUCLEOTIDE SEQUENCE</scope>
    <source>
        <strain evidence="2">KCTC 12988</strain>
    </source>
</reference>
<protein>
    <recommendedName>
        <fullName evidence="1">AsmA domain-containing protein</fullName>
    </recommendedName>
</protein>
<evidence type="ECO:0000313" key="3">
    <source>
        <dbReference type="Proteomes" id="UP000644507"/>
    </source>
</evidence>
<proteinExistence type="predicted"/>
<dbReference type="EMBL" id="BMXI01000001">
    <property type="protein sequence ID" value="GHC42596.1"/>
    <property type="molecule type" value="Genomic_DNA"/>
</dbReference>
<organism evidence="2 3">
    <name type="scientific">Roseibacillus persicicus</name>
    <dbReference type="NCBI Taxonomy" id="454148"/>
    <lineage>
        <taxon>Bacteria</taxon>
        <taxon>Pseudomonadati</taxon>
        <taxon>Verrucomicrobiota</taxon>
        <taxon>Verrucomicrobiia</taxon>
        <taxon>Verrucomicrobiales</taxon>
        <taxon>Verrucomicrobiaceae</taxon>
        <taxon>Roseibacillus</taxon>
    </lineage>
</organism>
<dbReference type="RefSeq" id="WP_189566948.1">
    <property type="nucleotide sequence ID" value="NZ_BMXI01000001.1"/>
</dbReference>
<dbReference type="Pfam" id="PF05170">
    <property type="entry name" value="AsmA"/>
    <property type="match status" value="1"/>
</dbReference>